<feature type="non-terminal residue" evidence="1">
    <location>
        <position position="1"/>
    </location>
</feature>
<gene>
    <name evidence="1" type="ORF">KIL84_008217</name>
</gene>
<evidence type="ECO:0000313" key="2">
    <source>
        <dbReference type="Proteomes" id="UP000827986"/>
    </source>
</evidence>
<protein>
    <submittedName>
        <fullName evidence="1">Uncharacterized protein</fullName>
    </submittedName>
</protein>
<organism evidence="1 2">
    <name type="scientific">Mauremys mutica</name>
    <name type="common">yellowpond turtle</name>
    <dbReference type="NCBI Taxonomy" id="74926"/>
    <lineage>
        <taxon>Eukaryota</taxon>
        <taxon>Metazoa</taxon>
        <taxon>Chordata</taxon>
        <taxon>Craniata</taxon>
        <taxon>Vertebrata</taxon>
        <taxon>Euteleostomi</taxon>
        <taxon>Archelosauria</taxon>
        <taxon>Testudinata</taxon>
        <taxon>Testudines</taxon>
        <taxon>Cryptodira</taxon>
        <taxon>Durocryptodira</taxon>
        <taxon>Testudinoidea</taxon>
        <taxon>Geoemydidae</taxon>
        <taxon>Geoemydinae</taxon>
        <taxon>Mauremys</taxon>
    </lineage>
</organism>
<dbReference type="EMBL" id="JAHDVG010000477">
    <property type="protein sequence ID" value="KAH1175343.1"/>
    <property type="molecule type" value="Genomic_DNA"/>
</dbReference>
<name>A0A9D3X9J1_9SAUR</name>
<proteinExistence type="predicted"/>
<keyword evidence="2" id="KW-1185">Reference proteome</keyword>
<dbReference type="AlphaFoldDB" id="A0A9D3X9J1"/>
<accession>A0A9D3X9J1</accession>
<comment type="caution">
    <text evidence="1">The sequence shown here is derived from an EMBL/GenBank/DDBJ whole genome shotgun (WGS) entry which is preliminary data.</text>
</comment>
<dbReference type="Proteomes" id="UP000827986">
    <property type="component" value="Unassembled WGS sequence"/>
</dbReference>
<sequence length="90" mass="10102">TFQNVEPPPQSHGTVCYPLVTDPYGQPPPPGFDCHVSLVLAYHYVSTWHPANPSYGNPSQFHNIVNPRQMHQVSYVTPPSPVFHYEPSSM</sequence>
<evidence type="ECO:0000313" key="1">
    <source>
        <dbReference type="EMBL" id="KAH1175343.1"/>
    </source>
</evidence>
<reference evidence="1" key="1">
    <citation type="submission" date="2021-09" db="EMBL/GenBank/DDBJ databases">
        <title>The genome of Mauremys mutica provides insights into the evolution of semi-aquatic lifestyle.</title>
        <authorList>
            <person name="Gong S."/>
            <person name="Gao Y."/>
        </authorList>
    </citation>
    <scope>NUCLEOTIDE SEQUENCE</scope>
    <source>
        <strain evidence="1">MM-2020</strain>
        <tissue evidence="1">Muscle</tissue>
    </source>
</reference>